<evidence type="ECO:0000256" key="1">
    <source>
        <dbReference type="SAM" id="Coils"/>
    </source>
</evidence>
<dbReference type="PANTHER" id="PTHR38032:SF1">
    <property type="entry name" value="RNA-BINDING PROTEIN KHPB N-TERMINAL DOMAIN-CONTAINING PROTEIN"/>
    <property type="match status" value="1"/>
</dbReference>
<dbReference type="STRING" id="266892.SAMN04488054_13032"/>
<name>A0A1I4PRE9_9BACI</name>
<sequence>METYRVRDYFQLKTAENKLSAVVDAFSPPEDSSWSTEEWMAFLQEEGITYGILEKNIERLGSDPLSVVYPLEVARGIPPVNGTSAYIEPARFDKGEKEEEDPAEVDLKNVIHIAMVEAGAYTGRKVEAEPGENGTGVDGSDLQAKAGKDFPLRPGKNTRVEGNDIYAVQAGQVSVRKKTIHVNPLYEVKGDLDLKTGNIDFTGNIMVRGNVPSGFELKAQGDIRVLGTVEAAVLTASGSIFINAGVNARNKGSIEAGHSVHATYLNEADVSAGADIVVKQTVMHSRCTAGGSLICNQGRGLVIGGIISAVHEINVNEAGNSMNTPTSFYIGATHGYVERRRQLEQALYEAKEESTKVSDLLKTIQSKEENGISLSSKERVMKLRARNTLEAAKDKARDAAEELEESAHVSPNPESGIIRVGKTLHSNVDVHFGKYRRVMNKSHDRAVVFMEEGEITLNVT</sequence>
<keyword evidence="5" id="KW-1185">Reference proteome</keyword>
<feature type="domain" description="Flagellar Assembly Protein A N-terminal region" evidence="3">
    <location>
        <begin position="10"/>
        <end position="177"/>
    </location>
</feature>
<reference evidence="4 5" key="1">
    <citation type="submission" date="2016-10" db="EMBL/GenBank/DDBJ databases">
        <authorList>
            <person name="de Groot N.N."/>
        </authorList>
    </citation>
    <scope>NUCLEOTIDE SEQUENCE [LARGE SCALE GENOMIC DNA]</scope>
    <source>
        <strain evidence="4 5">CGMCC 1.6134</strain>
    </source>
</reference>
<dbReference type="InterPro" id="IPR005646">
    <property type="entry name" value="FapA"/>
</dbReference>
<dbReference type="RefSeq" id="WP_177195592.1">
    <property type="nucleotide sequence ID" value="NZ_FOTY01000030.1"/>
</dbReference>
<proteinExistence type="predicted"/>
<dbReference type="Pfam" id="PF20250">
    <property type="entry name" value="FapA_N"/>
    <property type="match status" value="1"/>
</dbReference>
<evidence type="ECO:0000313" key="5">
    <source>
        <dbReference type="Proteomes" id="UP000199668"/>
    </source>
</evidence>
<evidence type="ECO:0000256" key="2">
    <source>
        <dbReference type="SAM" id="MobiDB-lite"/>
    </source>
</evidence>
<dbReference type="PANTHER" id="PTHR38032">
    <property type="entry name" value="POLYMERASE-RELATED"/>
    <property type="match status" value="1"/>
</dbReference>
<dbReference type="InterPro" id="IPR046865">
    <property type="entry name" value="FapA_b_solenoid"/>
</dbReference>
<evidence type="ECO:0000259" key="3">
    <source>
        <dbReference type="Pfam" id="PF20250"/>
    </source>
</evidence>
<dbReference type="EMBL" id="FOTY01000030">
    <property type="protein sequence ID" value="SFM30284.1"/>
    <property type="molecule type" value="Genomic_DNA"/>
</dbReference>
<dbReference type="InterPro" id="IPR046866">
    <property type="entry name" value="FapA_N"/>
</dbReference>
<accession>A0A1I4PRE9</accession>
<feature type="region of interest" description="Disordered" evidence="2">
    <location>
        <begin position="127"/>
        <end position="155"/>
    </location>
</feature>
<organism evidence="4 5">
    <name type="scientific">Salibacterium qingdaonense</name>
    <dbReference type="NCBI Taxonomy" id="266892"/>
    <lineage>
        <taxon>Bacteria</taxon>
        <taxon>Bacillati</taxon>
        <taxon>Bacillota</taxon>
        <taxon>Bacilli</taxon>
        <taxon>Bacillales</taxon>
        <taxon>Bacillaceae</taxon>
    </lineage>
</organism>
<gene>
    <name evidence="4" type="ORF">SAMN04488054_13032</name>
</gene>
<feature type="coiled-coil region" evidence="1">
    <location>
        <begin position="350"/>
        <end position="409"/>
    </location>
</feature>
<dbReference type="AlphaFoldDB" id="A0A1I4PRE9"/>
<protein>
    <recommendedName>
        <fullName evidence="3">Flagellar Assembly Protein A N-terminal region domain-containing protein</fullName>
    </recommendedName>
</protein>
<evidence type="ECO:0000313" key="4">
    <source>
        <dbReference type="EMBL" id="SFM30284.1"/>
    </source>
</evidence>
<dbReference type="Pfam" id="PF03961">
    <property type="entry name" value="FapA"/>
    <property type="match status" value="1"/>
</dbReference>
<dbReference type="Proteomes" id="UP000199668">
    <property type="component" value="Unassembled WGS sequence"/>
</dbReference>
<keyword evidence="1" id="KW-0175">Coiled coil</keyword>